<accession>A0ABT0ITB4</accession>
<dbReference type="Proteomes" id="UP001202827">
    <property type="component" value="Unassembled WGS sequence"/>
</dbReference>
<dbReference type="EMBL" id="JALPRY010000015">
    <property type="protein sequence ID" value="MCK8781122.1"/>
    <property type="molecule type" value="Genomic_DNA"/>
</dbReference>
<keyword evidence="2" id="KW-1185">Reference proteome</keyword>
<evidence type="ECO:0000313" key="1">
    <source>
        <dbReference type="EMBL" id="MCK8781122.1"/>
    </source>
</evidence>
<sequence>MQRAMDALADMRAGREALEALERHQMQVRMARSSFIVEAAASLAELRSGRPLMDLLTCDRLEAVG</sequence>
<name>A0ABT0ITB4_9HYPH</name>
<reference evidence="1 2" key="1">
    <citation type="submission" date="2022-04" db="EMBL/GenBank/DDBJ databases">
        <title>Rhizobium coralii sp. nov., isolated from coral Turbinaria peltata.</title>
        <authorList>
            <person name="Sun H."/>
        </authorList>
    </citation>
    <scope>NUCLEOTIDE SEQUENCE [LARGE SCALE GENOMIC DNA]</scope>
    <source>
        <strain evidence="1 2">NTR19</strain>
    </source>
</reference>
<protein>
    <submittedName>
        <fullName evidence="1">Uncharacterized protein</fullName>
    </submittedName>
</protein>
<comment type="caution">
    <text evidence="1">The sequence shown here is derived from an EMBL/GenBank/DDBJ whole genome shotgun (WGS) entry which is preliminary data.</text>
</comment>
<evidence type="ECO:0000313" key="2">
    <source>
        <dbReference type="Proteomes" id="UP001202827"/>
    </source>
</evidence>
<gene>
    <name evidence="1" type="ORF">M0654_14135</name>
</gene>
<organism evidence="1 2">
    <name type="scientific">Neorhizobium turbinariae</name>
    <dbReference type="NCBI Taxonomy" id="2937795"/>
    <lineage>
        <taxon>Bacteria</taxon>
        <taxon>Pseudomonadati</taxon>
        <taxon>Pseudomonadota</taxon>
        <taxon>Alphaproteobacteria</taxon>
        <taxon>Hyphomicrobiales</taxon>
        <taxon>Rhizobiaceae</taxon>
        <taxon>Rhizobium/Agrobacterium group</taxon>
        <taxon>Neorhizobium</taxon>
    </lineage>
</organism>
<dbReference type="RefSeq" id="WP_248683684.1">
    <property type="nucleotide sequence ID" value="NZ_JALPRY010000015.1"/>
</dbReference>
<proteinExistence type="predicted"/>